<proteinExistence type="predicted"/>
<evidence type="ECO:0000256" key="1">
    <source>
        <dbReference type="SAM" id="MobiDB-lite"/>
    </source>
</evidence>
<keyword evidence="3" id="KW-1185">Reference proteome</keyword>
<comment type="caution">
    <text evidence="2">The sequence shown here is derived from an EMBL/GenBank/DDBJ whole genome shotgun (WGS) entry which is preliminary data.</text>
</comment>
<gene>
    <name evidence="2" type="ORF">BCR36DRAFT_360975</name>
</gene>
<evidence type="ECO:0000313" key="3">
    <source>
        <dbReference type="Proteomes" id="UP000193719"/>
    </source>
</evidence>
<dbReference type="OrthoDB" id="76966at2759"/>
<evidence type="ECO:0000313" key="2">
    <source>
        <dbReference type="EMBL" id="ORX43354.1"/>
    </source>
</evidence>
<reference evidence="2 3" key="1">
    <citation type="submission" date="2016-08" db="EMBL/GenBank/DDBJ databases">
        <title>Genomes of anaerobic fungi encode conserved fungal cellulosomes for biomass hydrolysis.</title>
        <authorList>
            <consortium name="DOE Joint Genome Institute"/>
            <person name="Haitjema C.H."/>
            <person name="Gilmore S.P."/>
            <person name="Henske J.K."/>
            <person name="Solomon K.V."/>
            <person name="De Groot R."/>
            <person name="Kuo A."/>
            <person name="Mondo S.J."/>
            <person name="Salamov A.A."/>
            <person name="Labutti K."/>
            <person name="Zhao Z."/>
            <person name="Chiniquy J."/>
            <person name="Barry K."/>
            <person name="Brewer H.M."/>
            <person name="Purvine S.O."/>
            <person name="Wright A.T."/>
            <person name="Boxma B."/>
            <person name="Van Alen T."/>
            <person name="Hackstein J.H."/>
            <person name="Baker S.E."/>
            <person name="Grigoriev I.V."/>
            <person name="O'Malley M.A."/>
        </authorList>
    </citation>
    <scope>NUCLEOTIDE SEQUENCE [LARGE SCALE GENOMIC DNA]</scope>
    <source>
        <strain evidence="3">finn</strain>
    </source>
</reference>
<organism evidence="2 3">
    <name type="scientific">Piromyces finnis</name>
    <dbReference type="NCBI Taxonomy" id="1754191"/>
    <lineage>
        <taxon>Eukaryota</taxon>
        <taxon>Fungi</taxon>
        <taxon>Fungi incertae sedis</taxon>
        <taxon>Chytridiomycota</taxon>
        <taxon>Chytridiomycota incertae sedis</taxon>
        <taxon>Neocallimastigomycetes</taxon>
        <taxon>Neocallimastigales</taxon>
        <taxon>Neocallimastigaceae</taxon>
        <taxon>Piromyces</taxon>
    </lineage>
</organism>
<sequence length="105" mass="12214">MSKLKSNLALCNNESNESESCSDSGNDSNEFIKKNNIKIESNISLNEENIIQKKLRSMDIRMNNLIYNLDNEVKWNDIIRGNPSCLNKYRYLIPDIRYIVKVKKA</sequence>
<reference evidence="2 3" key="2">
    <citation type="submission" date="2016-08" db="EMBL/GenBank/DDBJ databases">
        <title>Pervasive Adenine N6-methylation of Active Genes in Fungi.</title>
        <authorList>
            <consortium name="DOE Joint Genome Institute"/>
            <person name="Mondo S.J."/>
            <person name="Dannebaum R.O."/>
            <person name="Kuo R.C."/>
            <person name="Labutti K."/>
            <person name="Haridas S."/>
            <person name="Kuo A."/>
            <person name="Salamov A."/>
            <person name="Ahrendt S.R."/>
            <person name="Lipzen A."/>
            <person name="Sullivan W."/>
            <person name="Andreopoulos W.B."/>
            <person name="Clum A."/>
            <person name="Lindquist E."/>
            <person name="Daum C."/>
            <person name="Ramamoorthy G.K."/>
            <person name="Gryganskyi A."/>
            <person name="Culley D."/>
            <person name="Magnuson J.K."/>
            <person name="James T.Y."/>
            <person name="O'Malley M.A."/>
            <person name="Stajich J.E."/>
            <person name="Spatafora J.W."/>
            <person name="Visel A."/>
            <person name="Grigoriev I.V."/>
        </authorList>
    </citation>
    <scope>NUCLEOTIDE SEQUENCE [LARGE SCALE GENOMIC DNA]</scope>
    <source>
        <strain evidence="3">finn</strain>
    </source>
</reference>
<protein>
    <submittedName>
        <fullName evidence="2">Uncharacterized protein</fullName>
    </submittedName>
</protein>
<feature type="region of interest" description="Disordered" evidence="1">
    <location>
        <begin position="1"/>
        <end position="29"/>
    </location>
</feature>
<dbReference type="AlphaFoldDB" id="A0A1Y1UY55"/>
<dbReference type="Proteomes" id="UP000193719">
    <property type="component" value="Unassembled WGS sequence"/>
</dbReference>
<name>A0A1Y1UY55_9FUNG</name>
<dbReference type="EMBL" id="MCFH01000053">
    <property type="protein sequence ID" value="ORX43354.1"/>
    <property type="molecule type" value="Genomic_DNA"/>
</dbReference>
<accession>A0A1Y1UY55</accession>